<protein>
    <submittedName>
        <fullName evidence="6">LuxR C-terminal-related transcriptional regulator</fullName>
    </submittedName>
</protein>
<dbReference type="Pfam" id="PF17874">
    <property type="entry name" value="TPR_MalT"/>
    <property type="match status" value="1"/>
</dbReference>
<evidence type="ECO:0000256" key="4">
    <source>
        <dbReference type="SAM" id="MobiDB-lite"/>
    </source>
</evidence>
<dbReference type="SMART" id="SM00421">
    <property type="entry name" value="HTH_LUXR"/>
    <property type="match status" value="1"/>
</dbReference>
<evidence type="ECO:0000259" key="5">
    <source>
        <dbReference type="PROSITE" id="PS50043"/>
    </source>
</evidence>
<dbReference type="GO" id="GO:0006355">
    <property type="term" value="P:regulation of DNA-templated transcription"/>
    <property type="evidence" value="ECO:0007669"/>
    <property type="project" value="InterPro"/>
</dbReference>
<dbReference type="PRINTS" id="PR00038">
    <property type="entry name" value="HTHLUXR"/>
</dbReference>
<name>A0A9E8HKW5_9ALTE</name>
<dbReference type="RefSeq" id="WP_251812200.1">
    <property type="nucleotide sequence ID" value="NZ_CP101527.1"/>
</dbReference>
<dbReference type="SMART" id="SM00028">
    <property type="entry name" value="TPR"/>
    <property type="match status" value="3"/>
</dbReference>
<dbReference type="Pfam" id="PF25873">
    <property type="entry name" value="WHD_MalT"/>
    <property type="match status" value="1"/>
</dbReference>
<evidence type="ECO:0000256" key="1">
    <source>
        <dbReference type="ARBA" id="ARBA00023015"/>
    </source>
</evidence>
<dbReference type="GO" id="GO:0003677">
    <property type="term" value="F:DNA binding"/>
    <property type="evidence" value="ECO:0007669"/>
    <property type="project" value="UniProtKB-KW"/>
</dbReference>
<dbReference type="InterPro" id="IPR041617">
    <property type="entry name" value="TPR_MalT"/>
</dbReference>
<accession>A0A9E8HKW5</accession>
<organism evidence="6 7">
    <name type="scientific">Alkalimarinus sediminis</name>
    <dbReference type="NCBI Taxonomy" id="1632866"/>
    <lineage>
        <taxon>Bacteria</taxon>
        <taxon>Pseudomonadati</taxon>
        <taxon>Pseudomonadota</taxon>
        <taxon>Gammaproteobacteria</taxon>
        <taxon>Alteromonadales</taxon>
        <taxon>Alteromonadaceae</taxon>
        <taxon>Alkalimarinus</taxon>
    </lineage>
</organism>
<dbReference type="PANTHER" id="PTHR44688:SF16">
    <property type="entry name" value="DNA-BINDING TRANSCRIPTIONAL ACTIVATOR DEVR_DOSR"/>
    <property type="match status" value="1"/>
</dbReference>
<dbReference type="CDD" id="cd06170">
    <property type="entry name" value="LuxR_C_like"/>
    <property type="match status" value="1"/>
</dbReference>
<evidence type="ECO:0000313" key="7">
    <source>
        <dbReference type="Proteomes" id="UP001164472"/>
    </source>
</evidence>
<dbReference type="AlphaFoldDB" id="A0A9E8HKW5"/>
<keyword evidence="7" id="KW-1185">Reference proteome</keyword>
<dbReference type="InterPro" id="IPR019734">
    <property type="entry name" value="TPR_rpt"/>
</dbReference>
<gene>
    <name evidence="6" type="ORF">NNL22_05425</name>
</gene>
<feature type="domain" description="HTH luxR-type" evidence="5">
    <location>
        <begin position="836"/>
        <end position="901"/>
    </location>
</feature>
<evidence type="ECO:0000256" key="2">
    <source>
        <dbReference type="ARBA" id="ARBA00023125"/>
    </source>
</evidence>
<dbReference type="InterPro" id="IPR059106">
    <property type="entry name" value="WHD_MalT"/>
</dbReference>
<dbReference type="InterPro" id="IPR016032">
    <property type="entry name" value="Sig_transdc_resp-reg_C-effctor"/>
</dbReference>
<dbReference type="KEGG" id="asem:NNL22_05425"/>
<keyword evidence="3" id="KW-0804">Transcription</keyword>
<keyword evidence="1" id="KW-0805">Transcription regulation</keyword>
<dbReference type="Gene3D" id="1.10.10.10">
    <property type="entry name" value="Winged helix-like DNA-binding domain superfamily/Winged helix DNA-binding domain"/>
    <property type="match status" value="1"/>
</dbReference>
<dbReference type="SUPFAM" id="SSF46894">
    <property type="entry name" value="C-terminal effector domain of the bipartite response regulators"/>
    <property type="match status" value="1"/>
</dbReference>
<dbReference type="EMBL" id="CP101527">
    <property type="protein sequence ID" value="UZW76022.1"/>
    <property type="molecule type" value="Genomic_DNA"/>
</dbReference>
<sequence length="903" mass="102864">MLLKTKFLAPAYNPKSIDRNRLLSRLEDRHGRKLTTIVAPAGYGKTTLVTQWMHSHTNSCCWLSLDEPDNDTRRFWQYIIGTFNNAFDSIGNESLKLLGDKEVPIEAVVTALVNELCTISNDTPVYLILDDYHRITNHDIHQSFTFLVDYLPQTIQVIITSRVEPALPIARWRVKNIVDEIHAHDLAFSIDESRLFFNEYMNLNLSDEDIALAREKSEGWVAAMQLAAISTQGNPTAASSNDVFSHYSGEHKLISDYVLSEILDSQPDDIKSFLLQTSCLIRLNAELCNAVRECEDSQEYLEQLNRINLFIIPLDTHNDWFRYHDLFRESLLQRLKQNNPKDLTVYQERAINWLLEQGQLHEAINQLIQLKDWAWLAKALEEHGNNLIHQGHHLPVLEWLSFLSDDTLDEHPRLIMLKVWALFFGNKVDTTLPLLERLEDILDKRVCDSHPEAQDALALHSEISLIRSYLARSQSDLTQATNLTKQVLDDLDHSNMPLKSVTYYGLGMDCFAQGDLSSARSALQASIEYGKKEKRFSTVLTSAGLLGWILYYQGELDLARELCTSNQLWIDSYHDPSQPKLISCWQNCALAQIYREKNQFTTAESYINPLLKHLEAGTEPGQHILIQYVRAHMDFSIGDYTSAITWLDDAINVYEHKQDSLMFEPPSLESLKVRCYLALGENQKAEHWAQSIQGTEDSVSQINKEQQDITVARVLISQSQYQKAISLLSNVYEQATKDQHIKHLIEVWILQAVAYSKLNNIEQSRHAITEAMVLASKEGVIRVFSDEGSSVRDLVILADSISIPDSFRNELNQALEITTQESKPKKENNPELPKSESTLQEPLSQREQEVLTLINEGLANKVIASQLFLAPATVKAHIRNIYGKIGAKSRTEALAKAREYGLL</sequence>
<proteinExistence type="predicted"/>
<keyword evidence="2" id="KW-0238">DNA-binding</keyword>
<dbReference type="PROSITE" id="PS50043">
    <property type="entry name" value="HTH_LUXR_2"/>
    <property type="match status" value="1"/>
</dbReference>
<feature type="region of interest" description="Disordered" evidence="4">
    <location>
        <begin position="816"/>
        <end position="843"/>
    </location>
</feature>
<evidence type="ECO:0000313" key="6">
    <source>
        <dbReference type="EMBL" id="UZW76022.1"/>
    </source>
</evidence>
<reference evidence="6" key="1">
    <citation type="submission" date="2022-07" db="EMBL/GenBank/DDBJ databases">
        <title>Alkalimarinus sp. nov., isolated from gut of a Alitta virens.</title>
        <authorList>
            <person name="Yang A.I."/>
            <person name="Shin N.-R."/>
        </authorList>
    </citation>
    <scope>NUCLEOTIDE SEQUENCE</scope>
    <source>
        <strain evidence="6">FA028</strain>
    </source>
</reference>
<dbReference type="InterPro" id="IPR011990">
    <property type="entry name" value="TPR-like_helical_dom_sf"/>
</dbReference>
<dbReference type="Pfam" id="PF00196">
    <property type="entry name" value="GerE"/>
    <property type="match status" value="1"/>
</dbReference>
<dbReference type="PANTHER" id="PTHR44688">
    <property type="entry name" value="DNA-BINDING TRANSCRIPTIONAL ACTIVATOR DEVR_DOSR"/>
    <property type="match status" value="1"/>
</dbReference>
<evidence type="ECO:0000256" key="3">
    <source>
        <dbReference type="ARBA" id="ARBA00023163"/>
    </source>
</evidence>
<dbReference type="Proteomes" id="UP001164472">
    <property type="component" value="Chromosome"/>
</dbReference>
<dbReference type="SUPFAM" id="SSF52540">
    <property type="entry name" value="P-loop containing nucleoside triphosphate hydrolases"/>
    <property type="match status" value="1"/>
</dbReference>
<dbReference type="Gene3D" id="3.40.50.300">
    <property type="entry name" value="P-loop containing nucleotide triphosphate hydrolases"/>
    <property type="match status" value="1"/>
</dbReference>
<dbReference type="SUPFAM" id="SSF48452">
    <property type="entry name" value="TPR-like"/>
    <property type="match status" value="1"/>
</dbReference>
<dbReference type="InterPro" id="IPR036388">
    <property type="entry name" value="WH-like_DNA-bd_sf"/>
</dbReference>
<dbReference type="InterPro" id="IPR027417">
    <property type="entry name" value="P-loop_NTPase"/>
</dbReference>
<dbReference type="PROSITE" id="PS00622">
    <property type="entry name" value="HTH_LUXR_1"/>
    <property type="match status" value="1"/>
</dbReference>
<dbReference type="InterPro" id="IPR000792">
    <property type="entry name" value="Tscrpt_reg_LuxR_C"/>
</dbReference>
<dbReference type="Gene3D" id="1.25.40.10">
    <property type="entry name" value="Tetratricopeptide repeat domain"/>
    <property type="match status" value="1"/>
</dbReference>